<accession>A0A7Z7GYS5</accession>
<dbReference type="KEGG" id="phs:C2L64_16155"/>
<dbReference type="NCBIfam" id="NF033542">
    <property type="entry name" value="transpos_IS110"/>
    <property type="match status" value="1"/>
</dbReference>
<dbReference type="KEGG" id="phs:C2L64_26065"/>
<evidence type="ECO:0000313" key="9">
    <source>
        <dbReference type="EMBL" id="AUT71716.1"/>
    </source>
</evidence>
<dbReference type="KEGG" id="phs:C2L64_05875"/>
<keyword evidence="11" id="KW-1185">Reference proteome</keyword>
<dbReference type="OrthoDB" id="9795150at2"/>
<evidence type="ECO:0000313" key="3">
    <source>
        <dbReference type="EMBL" id="AUT67070.1"/>
    </source>
</evidence>
<name>A0A7Z7GYS5_9BURK</name>
<dbReference type="EMBL" id="CP026105">
    <property type="protein sequence ID" value="AUT68888.1"/>
    <property type="molecule type" value="Genomic_DNA"/>
</dbReference>
<dbReference type="InterPro" id="IPR003346">
    <property type="entry name" value="Transposase_20"/>
</dbReference>
<dbReference type="KEGG" id="phs:C2L64_14255"/>
<dbReference type="EMBL" id="CP026105">
    <property type="protein sequence ID" value="AUT69653.1"/>
    <property type="molecule type" value="Genomic_DNA"/>
</dbReference>
<dbReference type="EMBL" id="CP026105">
    <property type="protein sequence ID" value="AUT69318.1"/>
    <property type="molecule type" value="Genomic_DNA"/>
</dbReference>
<dbReference type="Proteomes" id="UP000236649">
    <property type="component" value="Chromosome 1"/>
</dbReference>
<evidence type="ECO:0000313" key="7">
    <source>
        <dbReference type="EMBL" id="AUT69318.1"/>
    </source>
</evidence>
<dbReference type="GO" id="GO:0003677">
    <property type="term" value="F:DNA binding"/>
    <property type="evidence" value="ECO:0007669"/>
    <property type="project" value="InterPro"/>
</dbReference>
<dbReference type="EMBL" id="AKAU01000237">
    <property type="protein sequence ID" value="EIM95652.1"/>
    <property type="molecule type" value="Genomic_DNA"/>
</dbReference>
<evidence type="ECO:0000259" key="2">
    <source>
        <dbReference type="Pfam" id="PF02371"/>
    </source>
</evidence>
<dbReference type="Proteomes" id="UP000004980">
    <property type="component" value="Unassembled WGS sequence"/>
</dbReference>
<dbReference type="InterPro" id="IPR047650">
    <property type="entry name" value="Transpos_IS110"/>
</dbReference>
<evidence type="ECO:0000313" key="11">
    <source>
        <dbReference type="Proteomes" id="UP000004980"/>
    </source>
</evidence>
<dbReference type="KEGG" id="phs:C2L64_11570"/>
<evidence type="ECO:0000313" key="10">
    <source>
        <dbReference type="EMBL" id="EIM95652.1"/>
    </source>
</evidence>
<dbReference type="GO" id="GO:0004803">
    <property type="term" value="F:transposase activity"/>
    <property type="evidence" value="ECO:0007669"/>
    <property type="project" value="InterPro"/>
</dbReference>
<dbReference type="AlphaFoldDB" id="A0A7Z7GYS5"/>
<evidence type="ECO:0000313" key="4">
    <source>
        <dbReference type="EMBL" id="AUT67917.1"/>
    </source>
</evidence>
<reference evidence="6 12" key="2">
    <citation type="submission" date="2018-01" db="EMBL/GenBank/DDBJ databases">
        <title>Species boundaries and ecological features among Paraburkholderia terrae DSMZ17804T, P. hospita DSMZ17164T and P. caribensis DSMZ13236T.</title>
        <authorList>
            <person name="Pratama A.A."/>
        </authorList>
    </citation>
    <scope>NUCLEOTIDE SEQUENCE [LARGE SCALE GENOMIC DNA]</scope>
    <source>
        <strain evidence="6 12">DSM 17164</strain>
    </source>
</reference>
<protein>
    <submittedName>
        <fullName evidence="6">IS110 family transposase</fullName>
    </submittedName>
    <submittedName>
        <fullName evidence="10">Transposase IS116/IS110/IS902 family protein</fullName>
    </submittedName>
</protein>
<dbReference type="Pfam" id="PF01548">
    <property type="entry name" value="DEDD_Tnp_IS110"/>
    <property type="match status" value="1"/>
</dbReference>
<dbReference type="KEGG" id="phs:C2L64_09395"/>
<dbReference type="EMBL" id="CP026105">
    <property type="protein sequence ID" value="AUT67070.1"/>
    <property type="molecule type" value="Genomic_DNA"/>
</dbReference>
<dbReference type="EMBL" id="CP026105">
    <property type="protein sequence ID" value="AUT68515.1"/>
    <property type="molecule type" value="Genomic_DNA"/>
</dbReference>
<evidence type="ECO:0000313" key="12">
    <source>
        <dbReference type="Proteomes" id="UP000236649"/>
    </source>
</evidence>
<organism evidence="6 12">
    <name type="scientific">Paraburkholderia hospita</name>
    <dbReference type="NCBI Taxonomy" id="169430"/>
    <lineage>
        <taxon>Bacteria</taxon>
        <taxon>Pseudomonadati</taxon>
        <taxon>Pseudomonadota</taxon>
        <taxon>Betaproteobacteria</taxon>
        <taxon>Burkholderiales</taxon>
        <taxon>Burkholderiaceae</taxon>
        <taxon>Paraburkholderia</taxon>
    </lineage>
</organism>
<dbReference type="EMBL" id="CP026105">
    <property type="protein sequence ID" value="AUT67917.1"/>
    <property type="molecule type" value="Genomic_DNA"/>
</dbReference>
<evidence type="ECO:0000259" key="1">
    <source>
        <dbReference type="Pfam" id="PF01548"/>
    </source>
</evidence>
<dbReference type="InterPro" id="IPR002525">
    <property type="entry name" value="Transp_IS110-like_N"/>
</dbReference>
<feature type="domain" description="Transposase IS110-like N-terminal" evidence="1">
    <location>
        <begin position="14"/>
        <end position="154"/>
    </location>
</feature>
<gene>
    <name evidence="3" type="ORF">C2L64_00970</name>
    <name evidence="4" type="ORF">C2L64_05875</name>
    <name evidence="5" type="ORF">C2L64_09395</name>
    <name evidence="6" type="ORF">C2L64_11570</name>
    <name evidence="7" type="ORF">C2L64_14255</name>
    <name evidence="8" type="ORF">C2L64_16155</name>
    <name evidence="9" type="ORF">C2L64_26065</name>
    <name evidence="10" type="ORF">WQE_38189</name>
</gene>
<evidence type="ECO:0000313" key="6">
    <source>
        <dbReference type="EMBL" id="AUT68888.1"/>
    </source>
</evidence>
<evidence type="ECO:0000313" key="5">
    <source>
        <dbReference type="EMBL" id="AUT68515.1"/>
    </source>
</evidence>
<dbReference type="Proteomes" id="UP000236649">
    <property type="component" value="Chromosome 2"/>
</dbReference>
<feature type="domain" description="Transposase IS116/IS110/IS902 C-terminal" evidence="2">
    <location>
        <begin position="197"/>
        <end position="279"/>
    </location>
</feature>
<dbReference type="PANTHER" id="PTHR33055">
    <property type="entry name" value="TRANSPOSASE FOR INSERTION SEQUENCE ELEMENT IS1111A"/>
    <property type="match status" value="1"/>
</dbReference>
<dbReference type="EMBL" id="CP026106">
    <property type="protein sequence ID" value="AUT71716.1"/>
    <property type="molecule type" value="Genomic_DNA"/>
</dbReference>
<dbReference type="Pfam" id="PF02371">
    <property type="entry name" value="Transposase_20"/>
    <property type="match status" value="1"/>
</dbReference>
<dbReference type="PANTHER" id="PTHR33055:SF13">
    <property type="entry name" value="TRANSPOSASE"/>
    <property type="match status" value="1"/>
</dbReference>
<dbReference type="KEGG" id="phs:C2L64_00970"/>
<sequence>MGTVMNQTSSSLYIGIDVSGSTLDVAIHDTTEHFSVDNETAAIEQLVQRLIALGPTLIVMEATGKLELAVLRALCQAGLPAVAVNPRQVRDFARATGKRAKTDRIDAFVIAHFAAVIKPVVRPLNDVQTEQLQALLLRRAQLIDMLVAEKARLERAHAAAKESLNDHIKWLKQQLTVADRDIDSFLRASPAWRQKEDLLRSVPGIGPGAAATLIAFMPQLGSLNRREIAALTGVAPFNSDSGKHTGKRRIQGGRAIVRRALYMACIPALRFNPTIRAFYDRLRQAGKPFKVAMTACIRKLIVTLNAMVHNSTPWNPSTN</sequence>
<dbReference type="GO" id="GO:0006313">
    <property type="term" value="P:DNA transposition"/>
    <property type="evidence" value="ECO:0007669"/>
    <property type="project" value="InterPro"/>
</dbReference>
<evidence type="ECO:0000313" key="8">
    <source>
        <dbReference type="EMBL" id="AUT69653.1"/>
    </source>
</evidence>
<reference evidence="10 11" key="1">
    <citation type="journal article" date="2012" name="J. Bacteriol.">
        <title>Draft Genome Sequence of the Soil Bacterium Burkholderia terrae Strain BS001, Which Interacts with Fungal Surface Structures.</title>
        <authorList>
            <person name="Nazir R."/>
            <person name="Hansen M.A."/>
            <person name="Sorensen S."/>
            <person name="van Elsas J.D."/>
        </authorList>
    </citation>
    <scope>NUCLEOTIDE SEQUENCE [LARGE SCALE GENOMIC DNA]</scope>
    <source>
        <strain evidence="10 11">BS001</strain>
    </source>
</reference>
<proteinExistence type="predicted"/>